<feature type="compositionally biased region" description="Basic and acidic residues" evidence="1">
    <location>
        <begin position="102"/>
        <end position="114"/>
    </location>
</feature>
<gene>
    <name evidence="2" type="ORF">GCM10011335_10690</name>
</gene>
<protein>
    <submittedName>
        <fullName evidence="2">Uncharacterized protein</fullName>
    </submittedName>
</protein>
<feature type="compositionally biased region" description="Pro residues" evidence="1">
    <location>
        <begin position="119"/>
        <end position="130"/>
    </location>
</feature>
<evidence type="ECO:0000256" key="1">
    <source>
        <dbReference type="SAM" id="MobiDB-lite"/>
    </source>
</evidence>
<organism evidence="2 3">
    <name type="scientific">Aureimonas glaciei</name>
    <dbReference type="NCBI Taxonomy" id="1776957"/>
    <lineage>
        <taxon>Bacteria</taxon>
        <taxon>Pseudomonadati</taxon>
        <taxon>Pseudomonadota</taxon>
        <taxon>Alphaproteobacteria</taxon>
        <taxon>Hyphomicrobiales</taxon>
        <taxon>Aurantimonadaceae</taxon>
        <taxon>Aureimonas</taxon>
    </lineage>
</organism>
<feature type="compositionally biased region" description="Low complexity" evidence="1">
    <location>
        <begin position="145"/>
        <end position="171"/>
    </location>
</feature>
<evidence type="ECO:0000313" key="3">
    <source>
        <dbReference type="Proteomes" id="UP000613160"/>
    </source>
</evidence>
<feature type="region of interest" description="Disordered" evidence="1">
    <location>
        <begin position="321"/>
        <end position="373"/>
    </location>
</feature>
<sequence length="665" mass="68101">MADLSAVLRKTIDGLPRASADLRAKVYEKARSAIERQIASASPPLSESVIEARRSALADAIDRTEDHYLELEAGTHQPTAEKPAAEKPAAEKPAAAPAEAKPSPERPAAEKPPTDKSAPPEPARPAPPAPTVAGAPMPRADRGIATAAPGQGPARPAAPAPSSLPSAQKPAWPKVAVDPASGVRRTDAASEGMASKRLADAAGPSKADRTGPADGRTGIPSTEPRLSGERRDPPVNVLKPQPAQDRTEPESGLDSIPAADIAAPRYANNGRRSATPNRNRTSILAGLAVLLVGGGATLAYVYREDLQALLISPDSETTTVAATAPSAAPSPATAPVTTPPASAVPLAGTEPPAEATGEGEAAAAGEAAVEEPLAGQETAALAPDGEEPAAAPAPASARRFTQRLLPDGTEVDEGPGTPDANAFDEGTNIAAASPPDTSATLAPAVPPPAAPTETPTVPETAAAPAATETQTAALPPATVAGAPAVAQKAVFYEERTEAEQGSQQAGNVVWSVVNESPSEGQPPEAAIRAVADIPERNLKLTMTIRRNADATLPASHVIELMFDVPENFAGGQIANVQRLALKPTEEARGEPLIGVAGQISDGFFIIALNNLEQATKTNLELMGREEWIDIPIAYATGRRALISIDKGIPGDRAFKEAMEAWAAKG</sequence>
<feature type="compositionally biased region" description="Low complexity" evidence="1">
    <location>
        <begin position="91"/>
        <end position="101"/>
    </location>
</feature>
<feature type="region of interest" description="Disordered" evidence="1">
    <location>
        <begin position="73"/>
        <end position="277"/>
    </location>
</feature>
<dbReference type="RefSeq" id="WP_188849538.1">
    <property type="nucleotide sequence ID" value="NZ_BMJJ01000002.1"/>
</dbReference>
<keyword evidence="3" id="KW-1185">Reference proteome</keyword>
<reference evidence="2" key="2">
    <citation type="submission" date="2020-09" db="EMBL/GenBank/DDBJ databases">
        <authorList>
            <person name="Sun Q."/>
            <person name="Zhou Y."/>
        </authorList>
    </citation>
    <scope>NUCLEOTIDE SEQUENCE</scope>
    <source>
        <strain evidence="2">CGMCC 1.15493</strain>
    </source>
</reference>
<comment type="caution">
    <text evidence="2">The sequence shown here is derived from an EMBL/GenBank/DDBJ whole genome shotgun (WGS) entry which is preliminary data.</text>
</comment>
<feature type="compositionally biased region" description="Low complexity" evidence="1">
    <location>
        <begin position="451"/>
        <end position="467"/>
    </location>
</feature>
<dbReference type="EMBL" id="BMJJ01000002">
    <property type="protein sequence ID" value="GGD09644.1"/>
    <property type="molecule type" value="Genomic_DNA"/>
</dbReference>
<dbReference type="AlphaFoldDB" id="A0A916XTW0"/>
<name>A0A916XTW0_9HYPH</name>
<accession>A0A916XTW0</accession>
<dbReference type="Proteomes" id="UP000613160">
    <property type="component" value="Unassembled WGS sequence"/>
</dbReference>
<proteinExistence type="predicted"/>
<evidence type="ECO:0000313" key="2">
    <source>
        <dbReference type="EMBL" id="GGD09644.1"/>
    </source>
</evidence>
<reference evidence="2" key="1">
    <citation type="journal article" date="2014" name="Int. J. Syst. Evol. Microbiol.">
        <title>Complete genome sequence of Corynebacterium casei LMG S-19264T (=DSM 44701T), isolated from a smear-ripened cheese.</title>
        <authorList>
            <consortium name="US DOE Joint Genome Institute (JGI-PGF)"/>
            <person name="Walter F."/>
            <person name="Albersmeier A."/>
            <person name="Kalinowski J."/>
            <person name="Ruckert C."/>
        </authorList>
    </citation>
    <scope>NUCLEOTIDE SEQUENCE</scope>
    <source>
        <strain evidence="2">CGMCC 1.15493</strain>
    </source>
</reference>
<feature type="region of interest" description="Disordered" evidence="1">
    <location>
        <begin position="407"/>
        <end position="467"/>
    </location>
</feature>